<dbReference type="AlphaFoldDB" id="T0YQB3"/>
<feature type="non-terminal residue" evidence="2">
    <location>
        <position position="87"/>
    </location>
</feature>
<dbReference type="InterPro" id="IPR036962">
    <property type="entry name" value="Glyco_hydro_3_N_sf"/>
</dbReference>
<dbReference type="EMBL" id="AUZX01012810">
    <property type="protein sequence ID" value="EQD37751.1"/>
    <property type="molecule type" value="Genomic_DNA"/>
</dbReference>
<evidence type="ECO:0000313" key="2">
    <source>
        <dbReference type="EMBL" id="EQD37751.1"/>
    </source>
</evidence>
<dbReference type="GO" id="GO:0005975">
    <property type="term" value="P:carbohydrate metabolic process"/>
    <property type="evidence" value="ECO:0007669"/>
    <property type="project" value="InterPro"/>
</dbReference>
<reference evidence="2" key="1">
    <citation type="submission" date="2013-08" db="EMBL/GenBank/DDBJ databases">
        <authorList>
            <person name="Mendez C."/>
            <person name="Richter M."/>
            <person name="Ferrer M."/>
            <person name="Sanchez J."/>
        </authorList>
    </citation>
    <scope>NUCLEOTIDE SEQUENCE</scope>
</reference>
<feature type="non-terminal residue" evidence="2">
    <location>
        <position position="1"/>
    </location>
</feature>
<evidence type="ECO:0000256" key="1">
    <source>
        <dbReference type="SAM" id="MobiDB-lite"/>
    </source>
</evidence>
<evidence type="ECO:0008006" key="3">
    <source>
        <dbReference type="Google" id="ProtNLM"/>
    </source>
</evidence>
<feature type="region of interest" description="Disordered" evidence="1">
    <location>
        <begin position="64"/>
        <end position="87"/>
    </location>
</feature>
<name>T0YQB3_9ZZZZ</name>
<gene>
    <name evidence="2" type="ORF">B1A_17418</name>
</gene>
<protein>
    <recommendedName>
        <fullName evidence="3">Beta-glucosidase</fullName>
    </recommendedName>
</protein>
<sequence length="87" mass="9034">TDQRIDNLLSLMTLQEKIDALGTDPDVPRLGVHGSGHIEGLHGVALGGPGGWGRVFPAGIKRGTPGVRPLNKPLETTQFPQDGGSGT</sequence>
<proteinExistence type="predicted"/>
<reference evidence="2" key="2">
    <citation type="journal article" date="2014" name="ISME J.">
        <title>Microbial stratification in low pH oxic and suboxic macroscopic growths along an acid mine drainage.</title>
        <authorList>
            <person name="Mendez-Garcia C."/>
            <person name="Mesa V."/>
            <person name="Sprenger R.R."/>
            <person name="Richter M."/>
            <person name="Diez M.S."/>
            <person name="Solano J."/>
            <person name="Bargiela R."/>
            <person name="Golyshina O.V."/>
            <person name="Manteca A."/>
            <person name="Ramos J.L."/>
            <person name="Gallego J.R."/>
            <person name="Llorente I."/>
            <person name="Martins Dos Santos V.A."/>
            <person name="Jensen O.N."/>
            <person name="Pelaez A.I."/>
            <person name="Sanchez J."/>
            <person name="Ferrer M."/>
        </authorList>
    </citation>
    <scope>NUCLEOTIDE SEQUENCE</scope>
</reference>
<comment type="caution">
    <text evidence="2">The sequence shown here is derived from an EMBL/GenBank/DDBJ whole genome shotgun (WGS) entry which is preliminary data.</text>
</comment>
<dbReference type="Gene3D" id="3.20.20.300">
    <property type="entry name" value="Glycoside hydrolase, family 3, N-terminal domain"/>
    <property type="match status" value="1"/>
</dbReference>
<accession>T0YQB3</accession>
<organism evidence="2">
    <name type="scientific">mine drainage metagenome</name>
    <dbReference type="NCBI Taxonomy" id="410659"/>
    <lineage>
        <taxon>unclassified sequences</taxon>
        <taxon>metagenomes</taxon>
        <taxon>ecological metagenomes</taxon>
    </lineage>
</organism>
<dbReference type="GO" id="GO:0004553">
    <property type="term" value="F:hydrolase activity, hydrolyzing O-glycosyl compounds"/>
    <property type="evidence" value="ECO:0007669"/>
    <property type="project" value="InterPro"/>
</dbReference>